<dbReference type="SUPFAM" id="SSF56925">
    <property type="entry name" value="OMPA-like"/>
    <property type="match status" value="1"/>
</dbReference>
<dbReference type="RefSeq" id="WP_043873514.1">
    <property type="nucleotide sequence ID" value="NZ_CCVW01000001.1"/>
</dbReference>
<evidence type="ECO:0000313" key="3">
    <source>
        <dbReference type="Proteomes" id="UP000044071"/>
    </source>
</evidence>
<sequence>MTGYLKVVSGFGAAALLLTNAQAGTMGPVVVENHPLVPFVSLEGSWTALDLSLLTSNIKPIFSNKDSWGGRVAAGVLYSYTSSVKFSAETGWAYIGKKKQHKSDNSSDIRLNLDGADLLVGVLYQPNNFGFFVKGGTLFENARYKYSTDRMNGALIANQHVTINSQFTGKTNQTYVLPEIKVGAVYDMERWGLSLAYTHAFGTSKPRFDFQSNSPQNNLINLTSSSNLRGPQINSVLFGAYYKFA</sequence>
<dbReference type="EMBL" id="CCSB01000001">
    <property type="protein sequence ID" value="CDZ77108.1"/>
    <property type="molecule type" value="Genomic_DNA"/>
</dbReference>
<feature type="signal peptide" evidence="1">
    <location>
        <begin position="1"/>
        <end position="23"/>
    </location>
</feature>
<proteinExistence type="predicted"/>
<evidence type="ECO:0000256" key="1">
    <source>
        <dbReference type="SAM" id="SignalP"/>
    </source>
</evidence>
<gene>
    <name evidence="2" type="ORF">BN59_01390</name>
</gene>
<name>A0A078KZD3_9GAMM</name>
<evidence type="ECO:0000313" key="2">
    <source>
        <dbReference type="EMBL" id="CDZ77108.1"/>
    </source>
</evidence>
<keyword evidence="3" id="KW-1185">Reference proteome</keyword>
<evidence type="ECO:0008006" key="4">
    <source>
        <dbReference type="Google" id="ProtNLM"/>
    </source>
</evidence>
<dbReference type="eggNOG" id="ENOG503001T">
    <property type="taxonomic scope" value="Bacteria"/>
</dbReference>
<keyword evidence="1" id="KW-0732">Signal</keyword>
<dbReference type="Proteomes" id="UP000044071">
    <property type="component" value="Unassembled WGS sequence"/>
</dbReference>
<protein>
    <recommendedName>
        <fullName evidence="4">Outer membrane protein beta-barrel domain-containing protein</fullName>
    </recommendedName>
</protein>
<dbReference type="OrthoDB" id="5657128at2"/>
<reference evidence="2 3" key="1">
    <citation type="submission" date="2014-06" db="EMBL/GenBank/DDBJ databases">
        <authorList>
            <person name="Urmite Genomes Urmite Genomes"/>
        </authorList>
    </citation>
    <scope>NUCLEOTIDE SEQUENCE [LARGE SCALE GENOMIC DNA]</scope>
</reference>
<organism evidence="2 3">
    <name type="scientific">Legionella massiliensis</name>
    <dbReference type="NCBI Taxonomy" id="1034943"/>
    <lineage>
        <taxon>Bacteria</taxon>
        <taxon>Pseudomonadati</taxon>
        <taxon>Pseudomonadota</taxon>
        <taxon>Gammaproteobacteria</taxon>
        <taxon>Legionellales</taxon>
        <taxon>Legionellaceae</taxon>
        <taxon>Legionella</taxon>
    </lineage>
</organism>
<dbReference type="InterPro" id="IPR011250">
    <property type="entry name" value="OMP/PagP_B-barrel"/>
</dbReference>
<dbReference type="STRING" id="1034943.BN59_01390"/>
<dbReference type="AlphaFoldDB" id="A0A078KZD3"/>
<accession>A0A078KZD3</accession>
<feature type="chain" id="PRO_5009744124" description="Outer membrane protein beta-barrel domain-containing protein" evidence="1">
    <location>
        <begin position="24"/>
        <end position="245"/>
    </location>
</feature>